<dbReference type="Proteomes" id="UP000814140">
    <property type="component" value="Unassembled WGS sequence"/>
</dbReference>
<accession>A0ACB8SYJ2</accession>
<evidence type="ECO:0000313" key="2">
    <source>
        <dbReference type="Proteomes" id="UP000814140"/>
    </source>
</evidence>
<gene>
    <name evidence="1" type="ORF">BV25DRAFT_1916896</name>
</gene>
<sequence>MLVPQPPTDATDIFSLSDQVLGDRLHFIEEIGFGNWGSVWLCRPKGGEGRDSRDDVKLAVKLVHRSKTTTTAARVRSLWNEMKIVRTFKNDPHPSIVPFHSFIITPSYALITMDFLPTLVPVDVAEPKAKEWFRSLLSGVHFLHKRGVVHNDIKPANILLSYEQVPVLVDFGFAEKYDMKASKAFHSNLTYGTPEYLSPERARGLPHDTRKSDIWSLGITFFEILIGRTPFEHEEGEQFTTKEDLEKYWARTMRGKWVGTWKMSKGAERLLRRMIQPNADLRCNASEAMADAYWAQPKEPAAPVHKKSASVSYVASPSQDGSKLLDIISPWSTRRLSKDLKERKPKIAKADKENAAVAKKDPVSSRATHARSQSQPRVLIEAAVPTKKRVPVPSGLGNLASIRGSPPSTPVDAVKAKKDIVGAGKENAAVSHASAVDARRPFGARKPVPLISRTGSKLDLQAARPQRKVGAPLTDLTGRVRNADTTREGSKHVEGEEGKSMGSVRDRMREWERERERLREMERVKEGEVAGAEEHKKEQEDIRVERRVVRKVSHKSDERLQERTRGSDQANRNAVYVSVTPTESVPATPISPDMQSFFQDQFPRTVSQAGNESGLSILKQSFKLSIDKTMHLYKSSTRFSRKPSESPSTPPDVDVSRAQSWEDEDLIKEANSSLPAVRNAVRNARAGADSRADRMTIWIQNVEKVVEDARQNFASSSVAHLPPLPIAPVSRSTSRNRSNRSSRLPRKILAASQIFHHDGEQSFADQSYLSASTPQIASRRAPSTPVPEHTLPVIPSEEPSRAAFSLDSPRRMRRATVFGSPEKSRSMEIETGSPSKRKEKSKSQNDLQRAISPVSKLTFELERLAQPSPPMRLSAVVDRNLFIAEPVKTSVPETPAPSIQVTVEGRTGHDSLTASPFVVQPYPPRERATASPTIDSPTQRRVEGVYDRFLMATSGVKRVGRGYQSDNIGPISNTPVLAPAPSGRTTPGRIFHSTRRVMPPPVSSEDQRKTLSVDELGVMVPSTSGTDTPCSRDERPHTVRNVTRALKAIVTGKTVVKKHPWV</sequence>
<dbReference type="EMBL" id="MU277212">
    <property type="protein sequence ID" value="KAI0061549.1"/>
    <property type="molecule type" value="Genomic_DNA"/>
</dbReference>
<evidence type="ECO:0000313" key="1">
    <source>
        <dbReference type="EMBL" id="KAI0061549.1"/>
    </source>
</evidence>
<organism evidence="1 2">
    <name type="scientific">Artomyces pyxidatus</name>
    <dbReference type="NCBI Taxonomy" id="48021"/>
    <lineage>
        <taxon>Eukaryota</taxon>
        <taxon>Fungi</taxon>
        <taxon>Dikarya</taxon>
        <taxon>Basidiomycota</taxon>
        <taxon>Agaricomycotina</taxon>
        <taxon>Agaricomycetes</taxon>
        <taxon>Russulales</taxon>
        <taxon>Auriscalpiaceae</taxon>
        <taxon>Artomyces</taxon>
    </lineage>
</organism>
<keyword evidence="2" id="KW-1185">Reference proteome</keyword>
<protein>
    <submittedName>
        <fullName evidence="1">Uncharacterized protein</fullName>
    </submittedName>
</protein>
<comment type="caution">
    <text evidence="1">The sequence shown here is derived from an EMBL/GenBank/DDBJ whole genome shotgun (WGS) entry which is preliminary data.</text>
</comment>
<reference evidence="1" key="1">
    <citation type="submission" date="2021-03" db="EMBL/GenBank/DDBJ databases">
        <authorList>
            <consortium name="DOE Joint Genome Institute"/>
            <person name="Ahrendt S."/>
            <person name="Looney B.P."/>
            <person name="Miyauchi S."/>
            <person name="Morin E."/>
            <person name="Drula E."/>
            <person name="Courty P.E."/>
            <person name="Chicoki N."/>
            <person name="Fauchery L."/>
            <person name="Kohler A."/>
            <person name="Kuo A."/>
            <person name="Labutti K."/>
            <person name="Pangilinan J."/>
            <person name="Lipzen A."/>
            <person name="Riley R."/>
            <person name="Andreopoulos W."/>
            <person name="He G."/>
            <person name="Johnson J."/>
            <person name="Barry K.W."/>
            <person name="Grigoriev I.V."/>
            <person name="Nagy L."/>
            <person name="Hibbett D."/>
            <person name="Henrissat B."/>
            <person name="Matheny P.B."/>
            <person name="Labbe J."/>
            <person name="Martin F."/>
        </authorList>
    </citation>
    <scope>NUCLEOTIDE SEQUENCE</scope>
    <source>
        <strain evidence="1">HHB10654</strain>
    </source>
</reference>
<reference evidence="1" key="2">
    <citation type="journal article" date="2022" name="New Phytol.">
        <title>Evolutionary transition to the ectomycorrhizal habit in the genomes of a hyperdiverse lineage of mushroom-forming fungi.</title>
        <authorList>
            <person name="Looney B."/>
            <person name="Miyauchi S."/>
            <person name="Morin E."/>
            <person name="Drula E."/>
            <person name="Courty P.E."/>
            <person name="Kohler A."/>
            <person name="Kuo A."/>
            <person name="LaButti K."/>
            <person name="Pangilinan J."/>
            <person name="Lipzen A."/>
            <person name="Riley R."/>
            <person name="Andreopoulos W."/>
            <person name="He G."/>
            <person name="Johnson J."/>
            <person name="Nolan M."/>
            <person name="Tritt A."/>
            <person name="Barry K.W."/>
            <person name="Grigoriev I.V."/>
            <person name="Nagy L.G."/>
            <person name="Hibbett D."/>
            <person name="Henrissat B."/>
            <person name="Matheny P.B."/>
            <person name="Labbe J."/>
            <person name="Martin F.M."/>
        </authorList>
    </citation>
    <scope>NUCLEOTIDE SEQUENCE</scope>
    <source>
        <strain evidence="1">HHB10654</strain>
    </source>
</reference>
<name>A0ACB8SYJ2_9AGAM</name>
<proteinExistence type="predicted"/>